<feature type="transmembrane region" description="Helical" evidence="1">
    <location>
        <begin position="104"/>
        <end position="125"/>
    </location>
</feature>
<keyword evidence="1" id="KW-0472">Membrane</keyword>
<dbReference type="Proteomes" id="UP000821656">
    <property type="component" value="Unassembled WGS sequence"/>
</dbReference>
<dbReference type="AlphaFoldDB" id="A0A0B5Q8T5"/>
<dbReference type="EMBL" id="CP010086">
    <property type="protein sequence ID" value="AJG97355.1"/>
    <property type="molecule type" value="Genomic_DNA"/>
</dbReference>
<keyword evidence="1" id="KW-1133">Transmembrane helix</keyword>
<dbReference type="EMBL" id="JADOEF010000001">
    <property type="protein sequence ID" value="MBF7807482.1"/>
    <property type="molecule type" value="Genomic_DNA"/>
</dbReference>
<keyword evidence="1" id="KW-0812">Transmembrane</keyword>
<dbReference type="STRING" id="1520.LF65_00727"/>
<proteinExistence type="predicted"/>
<reference evidence="2" key="2">
    <citation type="submission" date="2016-02" db="EMBL/GenBank/DDBJ databases">
        <title>Genome sequence of Clostridium beijerinckii strain 59B.</title>
        <authorList>
            <person name="Little G.T."/>
            <person name="Minton N.P."/>
        </authorList>
    </citation>
    <scope>NUCLEOTIDE SEQUENCE</scope>
    <source>
        <strain evidence="2">NCIMB 14988</strain>
    </source>
</reference>
<evidence type="ECO:0000256" key="1">
    <source>
        <dbReference type="SAM" id="Phobius"/>
    </source>
</evidence>
<organism evidence="2 6">
    <name type="scientific">Clostridium beijerinckii</name>
    <name type="common">Clostridium MP</name>
    <dbReference type="NCBI Taxonomy" id="1520"/>
    <lineage>
        <taxon>Bacteria</taxon>
        <taxon>Bacillati</taxon>
        <taxon>Bacillota</taxon>
        <taxon>Clostridia</taxon>
        <taxon>Eubacteriales</taxon>
        <taxon>Clostridiaceae</taxon>
        <taxon>Clostridium</taxon>
    </lineage>
</organism>
<name>A0A0B5Q8T5_CLOBE</name>
<protein>
    <submittedName>
        <fullName evidence="2">Tryptophan transporter</fullName>
    </submittedName>
    <submittedName>
        <fullName evidence="4">Uncharacterized protein YhhL (DUF1145 family)</fullName>
    </submittedName>
</protein>
<accession>A0A0B5Q8T5</accession>
<dbReference type="KEGG" id="cbei:LF65_00727"/>
<feature type="transmembrane region" description="Helical" evidence="1">
    <location>
        <begin position="131"/>
        <end position="156"/>
    </location>
</feature>
<gene>
    <name evidence="5" type="ORF">BCD95_005301</name>
    <name evidence="4" type="ORF">DFH45_001361</name>
    <name evidence="3" type="ORF">IS491_01885</name>
    <name evidence="2" type="ORF">LF65_00727</name>
</gene>
<dbReference type="Proteomes" id="UP000822184">
    <property type="component" value="Unassembled WGS sequence"/>
</dbReference>
<dbReference type="RefSeq" id="WP_011968000.1">
    <property type="nucleotide sequence ID" value="NZ_CP010086.2"/>
</dbReference>
<dbReference type="Proteomes" id="UP000631418">
    <property type="component" value="Unassembled WGS sequence"/>
</dbReference>
<sequence length="172" mass="18501">MNTKKMATNAILIAIGAILHQVTPPFGMQADFSLAMLFIIIVFNKDYKTTLLCGIIMGVFAALTTKTPGGQLPNIIDKFITCNVMYLILMPLRNKVNKLVQVSILLPLGTLVSGTVFLTLLANIVGLPGGLSFNVLFISVVVPTIIVNTISGIIMFKIVEKITSVNGSYAVE</sequence>
<dbReference type="OrthoDB" id="2243651at2"/>
<evidence type="ECO:0000313" key="5">
    <source>
        <dbReference type="EMBL" id="NSB17042.1"/>
    </source>
</evidence>
<reference evidence="5" key="3">
    <citation type="submission" date="2020-06" db="EMBL/GenBank/DDBJ databases">
        <title>Genomic insights into acetone-butanol-ethanol (ABE) fermentation by sequencing solventogenic clostridia strains.</title>
        <authorList>
            <person name="Brown S."/>
        </authorList>
    </citation>
    <scope>NUCLEOTIDE SEQUENCE</scope>
    <source>
        <strain evidence="5">DJ123</strain>
        <strain evidence="4">DJ126</strain>
    </source>
</reference>
<dbReference type="EMBL" id="JABTDW010000001">
    <property type="protein sequence ID" value="NSB17042.1"/>
    <property type="molecule type" value="Genomic_DNA"/>
</dbReference>
<dbReference type="OMA" id="DMMLTMM"/>
<dbReference type="InterPro" id="IPR031360">
    <property type="entry name" value="TrpP"/>
</dbReference>
<dbReference type="Gene3D" id="1.10.1760.20">
    <property type="match status" value="1"/>
</dbReference>
<reference evidence="3" key="4">
    <citation type="submission" date="2020-11" db="EMBL/GenBank/DDBJ databases">
        <authorList>
            <person name="Thieme N."/>
            <person name="Liebl W."/>
            <person name="Zverlov V."/>
        </authorList>
    </citation>
    <scope>NUCLEOTIDE SEQUENCE</scope>
    <source>
        <strain evidence="3">NT08</strain>
    </source>
</reference>
<evidence type="ECO:0000313" key="4">
    <source>
        <dbReference type="EMBL" id="NRV08398.1"/>
    </source>
</evidence>
<evidence type="ECO:0000313" key="2">
    <source>
        <dbReference type="EMBL" id="AJG97355.1"/>
    </source>
</evidence>
<reference evidence="6" key="1">
    <citation type="submission" date="2014-12" db="EMBL/GenBank/DDBJ databases">
        <title>Genome sequence of Clostridium beijerinckii strain 59B.</title>
        <authorList>
            <person name="Little G.T."/>
            <person name="Minton N.P."/>
        </authorList>
    </citation>
    <scope>NUCLEOTIDE SEQUENCE [LARGE SCALE GENOMIC DNA]</scope>
    <source>
        <strain evidence="6">59B</strain>
    </source>
</reference>
<evidence type="ECO:0000313" key="6">
    <source>
        <dbReference type="Proteomes" id="UP000031866"/>
    </source>
</evidence>
<evidence type="ECO:0000313" key="3">
    <source>
        <dbReference type="EMBL" id="MBF7807482.1"/>
    </source>
</evidence>
<dbReference type="Proteomes" id="UP000031866">
    <property type="component" value="Chromosome"/>
</dbReference>
<dbReference type="EMBL" id="JABSXK010000001">
    <property type="protein sequence ID" value="NRV08398.1"/>
    <property type="molecule type" value="Genomic_DNA"/>
</dbReference>
<dbReference type="Pfam" id="PF17099">
    <property type="entry name" value="TrpP"/>
    <property type="match status" value="1"/>
</dbReference>